<dbReference type="InterPro" id="IPR043138">
    <property type="entry name" value="GGT_lsub"/>
</dbReference>
<dbReference type="PANTHER" id="PTHR43881">
    <property type="entry name" value="GAMMA-GLUTAMYLTRANSPEPTIDASE (AFU_ORTHOLOGUE AFUA_4G13580)"/>
    <property type="match status" value="1"/>
</dbReference>
<dbReference type="PANTHER" id="PTHR43881:SF5">
    <property type="entry name" value="GAMMA-GLUTAMYLTRANSPEPTIDASE"/>
    <property type="match status" value="1"/>
</dbReference>
<dbReference type="Pfam" id="PF01019">
    <property type="entry name" value="G_glu_transpept"/>
    <property type="match status" value="1"/>
</dbReference>
<dbReference type="Gene3D" id="1.10.246.130">
    <property type="match status" value="1"/>
</dbReference>
<dbReference type="SUPFAM" id="SSF56235">
    <property type="entry name" value="N-terminal nucleophile aminohydrolases (Ntn hydrolases)"/>
    <property type="match status" value="1"/>
</dbReference>
<proteinExistence type="predicted"/>
<evidence type="ECO:0000313" key="1">
    <source>
        <dbReference type="EMBL" id="RCN58810.1"/>
    </source>
</evidence>
<dbReference type="InterPro" id="IPR043137">
    <property type="entry name" value="GGT_ssub_C"/>
</dbReference>
<dbReference type="STRING" id="163359.A9R16_10960"/>
<dbReference type="InterPro" id="IPR052896">
    <property type="entry name" value="GGT-like_enzyme"/>
</dbReference>
<organism evidence="1 2">
    <name type="scientific">Acidiferrobacter thiooxydans</name>
    <dbReference type="NCBI Taxonomy" id="163359"/>
    <lineage>
        <taxon>Bacteria</taxon>
        <taxon>Pseudomonadati</taxon>
        <taxon>Pseudomonadota</taxon>
        <taxon>Gammaproteobacteria</taxon>
        <taxon>Acidiferrobacterales</taxon>
        <taxon>Acidiferrobacteraceae</taxon>
        <taxon>Acidiferrobacter</taxon>
    </lineage>
</organism>
<reference evidence="1 2" key="1">
    <citation type="submission" date="2018-02" db="EMBL/GenBank/DDBJ databases">
        <title>Insights into the biology of acidophilic members of the Acidiferrobacteraceae family derived from comparative genomic analyses.</title>
        <authorList>
            <person name="Issotta F."/>
            <person name="Thyssen C."/>
            <person name="Mena C."/>
            <person name="Moya A."/>
            <person name="Bellenberg S."/>
            <person name="Sproer C."/>
            <person name="Covarrubias P.C."/>
            <person name="Sand W."/>
            <person name="Quatrini R."/>
            <person name="Vera M."/>
        </authorList>
    </citation>
    <scope>NUCLEOTIDE SEQUENCE [LARGE SCALE GENOMIC DNA]</scope>
    <source>
        <strain evidence="2">m-1</strain>
    </source>
</reference>
<name>A0A1C2G1Z7_9GAMM</name>
<dbReference type="PRINTS" id="PR01210">
    <property type="entry name" value="GGTRANSPTASE"/>
</dbReference>
<dbReference type="RefSeq" id="WP_065970016.1">
    <property type="nucleotide sequence ID" value="NZ_CP080624.1"/>
</dbReference>
<dbReference type="GO" id="GO:0016740">
    <property type="term" value="F:transferase activity"/>
    <property type="evidence" value="ECO:0007669"/>
    <property type="project" value="UniProtKB-KW"/>
</dbReference>
<keyword evidence="1" id="KW-0808">Transferase</keyword>
<keyword evidence="2" id="KW-1185">Reference proteome</keyword>
<sequence length="521" mass="54488">MLAQSHTALITTPHPDATRAGLAILRAGGNAIEAALAAVAMLCVIYPHMTGLGGDACWLLARDGREPLGILGIGQAAAARPPMVGPAMRGPAAASTTAGAVDSWRLAHRLSGESWAGTLDWPALLGPAIARAKEGYTVSQSQAFWYKTHRHALDPQPGFKDTFERPDQPCEAGYRQTQGALAATLTHIAEQGPRSFYEGPLAKRLAAGLRAAGSVVTGADLEATYATYVTPLAVSYRDGAAFNLPPPTQGVTALQILHLLNRFEIPRARGDDTRFYVLLIEAIKAALADRNRFVADPAFTPVPVSAMLGDAPLAGTSTGTAAAHAEHATLPGDTVWIGVRDPAGGCVSLIQSLFFDFGSGVVVGDTGVLWHNRGAAFSPIADHPNAWAPGKRPLHTLSPALYCKNGKVRAIYGSQGGDGQPQALAHILTRLVDFGLDPLTALARPRIHVGPTFLDSRKGIKIESDADIAAIRDLQQFGYPIEIVSALNPGTGQAGAITINASGSLLLGAHDPRSEGLCLGL</sequence>
<protein>
    <submittedName>
        <fullName evidence="1">Gamma-glutamyltransferase</fullName>
    </submittedName>
</protein>
<dbReference type="Proteomes" id="UP000253250">
    <property type="component" value="Unassembled WGS sequence"/>
</dbReference>
<comment type="caution">
    <text evidence="1">The sequence shown here is derived from an EMBL/GenBank/DDBJ whole genome shotgun (WGS) entry which is preliminary data.</text>
</comment>
<gene>
    <name evidence="1" type="ORF">C4900_03355</name>
</gene>
<dbReference type="Gene3D" id="3.60.20.40">
    <property type="match status" value="1"/>
</dbReference>
<dbReference type="EMBL" id="PSYR01000001">
    <property type="protein sequence ID" value="RCN58810.1"/>
    <property type="molecule type" value="Genomic_DNA"/>
</dbReference>
<dbReference type="InterPro" id="IPR029055">
    <property type="entry name" value="Ntn_hydrolases_N"/>
</dbReference>
<evidence type="ECO:0000313" key="2">
    <source>
        <dbReference type="Proteomes" id="UP000253250"/>
    </source>
</evidence>
<dbReference type="AlphaFoldDB" id="A0A1C2G1Z7"/>
<accession>A0A1C2G1Z7</accession>
<dbReference type="OrthoDB" id="5297205at2"/>